<accession>A0A7J6LL71</accession>
<reference evidence="4 5" key="1">
    <citation type="submission" date="2020-04" db="EMBL/GenBank/DDBJ databases">
        <title>Perkinsus olseni comparative genomics.</title>
        <authorList>
            <person name="Bogema D.R."/>
        </authorList>
    </citation>
    <scope>NUCLEOTIDE SEQUENCE [LARGE SCALE GENOMIC DNA]</scope>
    <source>
        <strain evidence="2">ATCC PRA-179</strain>
        <strain evidence="3">ATCC PRA-31</strain>
    </source>
</reference>
<name>A0A7J6LL71_PEROL</name>
<organism evidence="3 5">
    <name type="scientific">Perkinsus olseni</name>
    <name type="common">Perkinsus atlanticus</name>
    <dbReference type="NCBI Taxonomy" id="32597"/>
    <lineage>
        <taxon>Eukaryota</taxon>
        <taxon>Sar</taxon>
        <taxon>Alveolata</taxon>
        <taxon>Perkinsozoa</taxon>
        <taxon>Perkinsea</taxon>
        <taxon>Perkinsida</taxon>
        <taxon>Perkinsidae</taxon>
        <taxon>Perkinsus</taxon>
    </lineage>
</organism>
<gene>
    <name evidence="3" type="ORF">FOL46_006426</name>
    <name evidence="2" type="ORF">FOZ61_006953</name>
</gene>
<dbReference type="EMBL" id="JABAHT010000407">
    <property type="protein sequence ID" value="KAF4656461.1"/>
    <property type="molecule type" value="Genomic_DNA"/>
</dbReference>
<sequence length="157" mass="17088">MAILKSIFIVVAAAWAQTTEVCTDLCNALGNNECERTRMTLVCRMDRNICRNLYFKDASHNSTCIDGVDEGCGHGPAKDPVPCSTAPPNATCTSECNRLDNDACQDHPEVHVGCRCDRNICRNLYHTNPQRTAACVHGIDEGCDDGIPVWCPPGSCD</sequence>
<dbReference type="EMBL" id="JABANN010000413">
    <property type="protein sequence ID" value="KAF4659866.1"/>
    <property type="molecule type" value="Genomic_DNA"/>
</dbReference>
<evidence type="ECO:0000256" key="1">
    <source>
        <dbReference type="SAM" id="SignalP"/>
    </source>
</evidence>
<evidence type="ECO:0000313" key="4">
    <source>
        <dbReference type="Proteomes" id="UP000570595"/>
    </source>
</evidence>
<protein>
    <submittedName>
        <fullName evidence="3">Uncharacterized protein</fullName>
    </submittedName>
</protein>
<proteinExistence type="predicted"/>
<dbReference type="AlphaFoldDB" id="A0A7J6LL71"/>
<evidence type="ECO:0000313" key="2">
    <source>
        <dbReference type="EMBL" id="KAF4656461.1"/>
    </source>
</evidence>
<evidence type="ECO:0000313" key="3">
    <source>
        <dbReference type="EMBL" id="KAF4659866.1"/>
    </source>
</evidence>
<dbReference type="OrthoDB" id="407240at2759"/>
<feature type="chain" id="PRO_5036400542" evidence="1">
    <location>
        <begin position="17"/>
        <end position="157"/>
    </location>
</feature>
<feature type="signal peptide" evidence="1">
    <location>
        <begin position="1"/>
        <end position="16"/>
    </location>
</feature>
<dbReference type="Proteomes" id="UP000570595">
    <property type="component" value="Unassembled WGS sequence"/>
</dbReference>
<comment type="caution">
    <text evidence="3">The sequence shown here is derived from an EMBL/GenBank/DDBJ whole genome shotgun (WGS) entry which is preliminary data.</text>
</comment>
<dbReference type="Proteomes" id="UP000572268">
    <property type="component" value="Unassembled WGS sequence"/>
</dbReference>
<keyword evidence="1" id="KW-0732">Signal</keyword>
<evidence type="ECO:0000313" key="5">
    <source>
        <dbReference type="Proteomes" id="UP000572268"/>
    </source>
</evidence>